<dbReference type="GO" id="GO:0016874">
    <property type="term" value="F:ligase activity"/>
    <property type="evidence" value="ECO:0007669"/>
    <property type="project" value="UniProtKB-KW"/>
</dbReference>
<feature type="transmembrane region" description="Helical" evidence="5">
    <location>
        <begin position="415"/>
        <end position="431"/>
    </location>
</feature>
<keyword evidence="3 5" id="KW-1133">Transmembrane helix</keyword>
<feature type="transmembrane region" description="Helical" evidence="5">
    <location>
        <begin position="393"/>
        <end position="409"/>
    </location>
</feature>
<evidence type="ECO:0000259" key="6">
    <source>
        <dbReference type="Pfam" id="PF04932"/>
    </source>
</evidence>
<evidence type="ECO:0000256" key="2">
    <source>
        <dbReference type="ARBA" id="ARBA00022692"/>
    </source>
</evidence>
<feature type="transmembrane region" description="Helical" evidence="5">
    <location>
        <begin position="237"/>
        <end position="255"/>
    </location>
</feature>
<evidence type="ECO:0000256" key="3">
    <source>
        <dbReference type="ARBA" id="ARBA00022989"/>
    </source>
</evidence>
<evidence type="ECO:0000256" key="4">
    <source>
        <dbReference type="ARBA" id="ARBA00023136"/>
    </source>
</evidence>
<feature type="transmembrane region" description="Helical" evidence="5">
    <location>
        <begin position="42"/>
        <end position="62"/>
    </location>
</feature>
<evidence type="ECO:0000313" key="8">
    <source>
        <dbReference type="Proteomes" id="UP000199183"/>
    </source>
</evidence>
<dbReference type="EMBL" id="FNRY01000001">
    <property type="protein sequence ID" value="SEB36634.1"/>
    <property type="molecule type" value="Genomic_DNA"/>
</dbReference>
<feature type="domain" description="O-antigen ligase-related" evidence="6">
    <location>
        <begin position="221"/>
        <end position="364"/>
    </location>
</feature>
<dbReference type="STRING" id="640635.SAMN04489806_0187"/>
<feature type="transmembrane region" description="Helical" evidence="5">
    <location>
        <begin position="352"/>
        <end position="373"/>
    </location>
</feature>
<dbReference type="Pfam" id="PF04932">
    <property type="entry name" value="Wzy_C"/>
    <property type="match status" value="1"/>
</dbReference>
<evidence type="ECO:0000313" key="7">
    <source>
        <dbReference type="EMBL" id="SEB36634.1"/>
    </source>
</evidence>
<feature type="transmembrane region" description="Helical" evidence="5">
    <location>
        <begin position="98"/>
        <end position="117"/>
    </location>
</feature>
<keyword evidence="2 5" id="KW-0812">Transmembrane</keyword>
<dbReference type="OrthoDB" id="1118146at2"/>
<feature type="transmembrane region" description="Helical" evidence="5">
    <location>
        <begin position="74"/>
        <end position="92"/>
    </location>
</feature>
<dbReference type="InterPro" id="IPR051533">
    <property type="entry name" value="WaaL-like"/>
</dbReference>
<gene>
    <name evidence="7" type="ORF">SAMN04489806_0187</name>
</gene>
<dbReference type="AlphaFoldDB" id="A0A1H4IRB4"/>
<dbReference type="Proteomes" id="UP000199183">
    <property type="component" value="Unassembled WGS sequence"/>
</dbReference>
<dbReference type="InterPro" id="IPR007016">
    <property type="entry name" value="O-antigen_ligase-rel_domated"/>
</dbReference>
<keyword evidence="7" id="KW-0436">Ligase</keyword>
<evidence type="ECO:0000256" key="1">
    <source>
        <dbReference type="ARBA" id="ARBA00004141"/>
    </source>
</evidence>
<keyword evidence="4 5" id="KW-0472">Membrane</keyword>
<accession>A0A1H4IRB4</accession>
<comment type="subcellular location">
    <subcellularLocation>
        <location evidence="1">Membrane</location>
        <topology evidence="1">Multi-pass membrane protein</topology>
    </subcellularLocation>
</comment>
<feature type="transmembrane region" description="Helical" evidence="5">
    <location>
        <begin position="262"/>
        <end position="282"/>
    </location>
</feature>
<feature type="transmembrane region" description="Helical" evidence="5">
    <location>
        <begin position="191"/>
        <end position="208"/>
    </location>
</feature>
<name>A0A1H4IRB4_9MICO</name>
<dbReference type="GO" id="GO:0016020">
    <property type="term" value="C:membrane"/>
    <property type="evidence" value="ECO:0007669"/>
    <property type="project" value="UniProtKB-SubCell"/>
</dbReference>
<organism evidence="7 8">
    <name type="scientific">Paramicrobacterium humi</name>
    <dbReference type="NCBI Taxonomy" id="640635"/>
    <lineage>
        <taxon>Bacteria</taxon>
        <taxon>Bacillati</taxon>
        <taxon>Actinomycetota</taxon>
        <taxon>Actinomycetes</taxon>
        <taxon>Micrococcales</taxon>
        <taxon>Microbacteriaceae</taxon>
        <taxon>Paramicrobacterium</taxon>
    </lineage>
</organism>
<dbReference type="PANTHER" id="PTHR37422:SF13">
    <property type="entry name" value="LIPOPOLYSACCHARIDE BIOSYNTHESIS PROTEIN PA4999-RELATED"/>
    <property type="match status" value="1"/>
</dbReference>
<dbReference type="RefSeq" id="WP_091178934.1">
    <property type="nucleotide sequence ID" value="NZ_FNRY01000001.1"/>
</dbReference>
<proteinExistence type="predicted"/>
<reference evidence="7 8" key="1">
    <citation type="submission" date="2016-10" db="EMBL/GenBank/DDBJ databases">
        <authorList>
            <person name="de Groot N.N."/>
        </authorList>
    </citation>
    <scope>NUCLEOTIDE SEQUENCE [LARGE SCALE GENOMIC DNA]</scope>
    <source>
        <strain evidence="7 8">DSM 21799</strain>
    </source>
</reference>
<keyword evidence="8" id="KW-1185">Reference proteome</keyword>
<dbReference type="PANTHER" id="PTHR37422">
    <property type="entry name" value="TEICHURONIC ACID BIOSYNTHESIS PROTEIN TUAE"/>
    <property type="match status" value="1"/>
</dbReference>
<feature type="transmembrane region" description="Helical" evidence="5">
    <location>
        <begin position="215"/>
        <end position="231"/>
    </location>
</feature>
<sequence>MSSPAVAPPAALSTRRRLQAALGTLALFVTFGGDGVRNLIGWPAYVVLVSLIALASLGVLLVSRPRVKLRQLPLSLIAYLALALISVTWSHYPGATMLTYLGMAMCTVAGVYLALMFTWQQVLTRIANALKWVVGLSLAFELFVSLFIRHMVLPLSGAVYVGDKPPLLAYWSRNLLFDGGKIQGILGNSNLLAICALLALLVVGIQLAAGTVRRGWGWFWVVLSAAAFVLTRSSTMIVAAVAVIVAVAAVVIARHTAGRGRIALYAALAAIAAACVSVAIVFSDRLLDLFGKSEDLTGRTEFWQRVIHRASERPWFGWGYSSPWVPGQLPLDEPLVRHHVEQLHAHNAWLDVWLQLGILGLIIFGALILSLLWRSWFCAVDRPRFDLREDRPYSPIALLPLLTVVVLVVQSVAESRILIESGWVLIVLFALKTKQHRVIMGDTAS</sequence>
<protein>
    <submittedName>
        <fullName evidence="7">O-antigen ligase</fullName>
    </submittedName>
</protein>
<evidence type="ECO:0000256" key="5">
    <source>
        <dbReference type="SAM" id="Phobius"/>
    </source>
</evidence>
<feature type="transmembrane region" description="Helical" evidence="5">
    <location>
        <begin position="129"/>
        <end position="148"/>
    </location>
</feature>